<dbReference type="RefSeq" id="WP_181905250.1">
    <property type="nucleotide sequence ID" value="NZ_QRDW01000002.1"/>
</dbReference>
<dbReference type="InterPro" id="IPR046358">
    <property type="entry name" value="Flagellin_C"/>
</dbReference>
<keyword evidence="3" id="KW-0975">Bacterial flagellum</keyword>
<proteinExistence type="inferred from homology"/>
<dbReference type="Gene3D" id="1.20.1330.10">
    <property type="entry name" value="f41 fragment of flagellin, N-terminal domain"/>
    <property type="match status" value="1"/>
</dbReference>
<dbReference type="Pfam" id="PF00700">
    <property type="entry name" value="Flagellin_C"/>
    <property type="match status" value="1"/>
</dbReference>
<dbReference type="SUPFAM" id="SSF64518">
    <property type="entry name" value="Phase 1 flagellin"/>
    <property type="match status" value="1"/>
</dbReference>
<dbReference type="PANTHER" id="PTHR42792">
    <property type="entry name" value="FLAGELLIN"/>
    <property type="match status" value="1"/>
</dbReference>
<gene>
    <name evidence="5" type="ORF">DFP90_102455</name>
</gene>
<evidence type="ECO:0000256" key="3">
    <source>
        <dbReference type="ARBA" id="ARBA00023143"/>
    </source>
</evidence>
<comment type="caution">
    <text evidence="5">The sequence shown here is derived from an EMBL/GenBank/DDBJ whole genome shotgun (WGS) entry which is preliminary data.</text>
</comment>
<dbReference type="InterPro" id="IPR001492">
    <property type="entry name" value="Flagellin"/>
</dbReference>
<dbReference type="GO" id="GO:0005576">
    <property type="term" value="C:extracellular region"/>
    <property type="evidence" value="ECO:0007669"/>
    <property type="project" value="UniProtKB-SubCell"/>
</dbReference>
<evidence type="ECO:0000256" key="2">
    <source>
        <dbReference type="ARBA" id="ARBA00005709"/>
    </source>
</evidence>
<evidence type="ECO:0000256" key="1">
    <source>
        <dbReference type="ARBA" id="ARBA00004365"/>
    </source>
</evidence>
<comment type="similarity">
    <text evidence="2">Belongs to the bacterial flagellin family.</text>
</comment>
<protein>
    <submittedName>
        <fullName evidence="5">Flagellin-like hook-associated protein FlgL</fullName>
    </submittedName>
</protein>
<keyword evidence="5" id="KW-0966">Cell projection</keyword>
<reference evidence="5 6" key="1">
    <citation type="submission" date="2018-07" db="EMBL/GenBank/DDBJ databases">
        <title>Genomic Encyclopedia of Type Strains, Phase III (KMG-III): the genomes of soil and plant-associated and newly described type strains.</title>
        <authorList>
            <person name="Whitman W."/>
        </authorList>
    </citation>
    <scope>NUCLEOTIDE SEQUENCE [LARGE SCALE GENOMIC DNA]</scope>
    <source>
        <strain evidence="5 6">CECT 8488</strain>
    </source>
</reference>
<keyword evidence="5" id="KW-0282">Flagellum</keyword>
<dbReference type="GO" id="GO:0009288">
    <property type="term" value="C:bacterial-type flagellum"/>
    <property type="evidence" value="ECO:0007669"/>
    <property type="project" value="UniProtKB-SubCell"/>
</dbReference>
<dbReference type="GO" id="GO:0005198">
    <property type="term" value="F:structural molecule activity"/>
    <property type="evidence" value="ECO:0007669"/>
    <property type="project" value="UniProtKB-UniRule"/>
</dbReference>
<organism evidence="5 6">
    <name type="scientific">Aestuariispira insulae</name>
    <dbReference type="NCBI Taxonomy" id="1461337"/>
    <lineage>
        <taxon>Bacteria</taxon>
        <taxon>Pseudomonadati</taxon>
        <taxon>Pseudomonadota</taxon>
        <taxon>Alphaproteobacteria</taxon>
        <taxon>Rhodospirillales</taxon>
        <taxon>Kiloniellaceae</taxon>
        <taxon>Aestuariispira</taxon>
    </lineage>
</organism>
<dbReference type="AlphaFoldDB" id="A0A3D9HSH0"/>
<sequence length="340" mass="36963">MAISTSTIGSQILNQNILKTNQDYFNTLQYRLATGTKFLDLKNYGTDSARIVDLRQEIESRASYSRAIDLADLITKSYDTAIDAMGNTMQELINAADPLSTQDTNWPNDNAVIADNLLLELQTNLNLEIGGRFIFAASNYTAQPVVEMRNLSVYTTTDIGVANTIETANTVPQHVVDSGGAATTESYHTSFAGANTIDENAWETLNVTIADNQTIDYGISATHTAFQNAIEAVLRFKSATQTGLTEAQRRSFLTEARAAADTARTQLRQLQSENGVAMDQFQNAKDLHQAFNNVSQIALDDLTGADTATAATEMSALQAQMQASFATISRQASLSLVNFL</sequence>
<dbReference type="Proteomes" id="UP000256845">
    <property type="component" value="Unassembled WGS sequence"/>
</dbReference>
<evidence type="ECO:0000259" key="4">
    <source>
        <dbReference type="Pfam" id="PF00700"/>
    </source>
</evidence>
<keyword evidence="5" id="KW-0969">Cilium</keyword>
<dbReference type="EMBL" id="QRDW01000002">
    <property type="protein sequence ID" value="RED52434.1"/>
    <property type="molecule type" value="Genomic_DNA"/>
</dbReference>
<dbReference type="PANTHER" id="PTHR42792:SF1">
    <property type="entry name" value="FLAGELLAR HOOK-ASSOCIATED PROTEIN 3"/>
    <property type="match status" value="1"/>
</dbReference>
<comment type="subcellular location">
    <subcellularLocation>
        <location evidence="1">Bacterial flagellum</location>
    </subcellularLocation>
</comment>
<keyword evidence="6" id="KW-1185">Reference proteome</keyword>
<evidence type="ECO:0000313" key="6">
    <source>
        <dbReference type="Proteomes" id="UP000256845"/>
    </source>
</evidence>
<accession>A0A3D9HSH0</accession>
<name>A0A3D9HSH0_9PROT</name>
<evidence type="ECO:0000313" key="5">
    <source>
        <dbReference type="EMBL" id="RED52434.1"/>
    </source>
</evidence>
<feature type="domain" description="Flagellin C-terminal" evidence="4">
    <location>
        <begin position="259"/>
        <end position="340"/>
    </location>
</feature>